<sequence>MRLQSTIILIVLWAGSLFGQDVASYTAGWEGTIPNPKTFGLTLEIQGLETSSAKLKIFNDKEIMTVPIQWVNGKKVESHVSERTSFKGMLSKDGTEINGFMKSGMLLYHITLTKSKDKTFEGTWNILMVDELMSSFFYLSVENGSGDDYEAYPILGDDRFTGTWCGNFRKQNDSIFFSDFKTGMEFKGKLLPEKIALGMYLGNNLITQIDLKKSQSRWKIGGFTSKDIMDSQLQLAEMESMILSDSLEGTHSVLVSKSGKLIYERYFHGYNANISHDMRSASKSISSSIVGLAKDYKLFKSVDQSIFEFLPEEYQDYKDGSKSKIDLKSLLTMSSGLDAIDFGIERNSLGSEDNYQQSSDWVGTILAAPIINPPNTHAFYGSANPYLLGVALDSIVPSPLEFYMDQNLFQPLGITNYIIQTDLTGRPYFGGGMYMTPRDMMKFGQLYLNLGQWKGKQIISKEWVEQTFTNYRQLENTNQKNGYGYLWWFGQYKVGGKIINSVEARGAGGQYIFVIPEEDLVVVITSGNYRNGKTQQPEKILENYILPYIPNGIKLH</sequence>
<dbReference type="Proteomes" id="UP000266691">
    <property type="component" value="Unassembled WGS sequence"/>
</dbReference>
<dbReference type="EMBL" id="VNWK01000025">
    <property type="protein sequence ID" value="TXJ94604.1"/>
    <property type="molecule type" value="Genomic_DNA"/>
</dbReference>
<dbReference type="GO" id="GO:0016787">
    <property type="term" value="F:hydrolase activity"/>
    <property type="evidence" value="ECO:0007669"/>
    <property type="project" value="UniProtKB-KW"/>
</dbReference>
<dbReference type="Gene3D" id="3.40.710.10">
    <property type="entry name" value="DD-peptidase/beta-lactamase superfamily"/>
    <property type="match status" value="1"/>
</dbReference>
<protein>
    <submittedName>
        <fullName evidence="3">Serine hydrolase</fullName>
    </submittedName>
</protein>
<proteinExistence type="predicted"/>
<dbReference type="Proteomes" id="UP000321621">
    <property type="component" value="Unassembled WGS sequence"/>
</dbReference>
<dbReference type="PANTHER" id="PTHR43283">
    <property type="entry name" value="BETA-LACTAMASE-RELATED"/>
    <property type="match status" value="1"/>
</dbReference>
<dbReference type="OrthoDB" id="9773047at2"/>
<dbReference type="InterPro" id="IPR012338">
    <property type="entry name" value="Beta-lactam/transpept-like"/>
</dbReference>
<dbReference type="InterPro" id="IPR050789">
    <property type="entry name" value="Diverse_Enzym_Activities"/>
</dbReference>
<dbReference type="SUPFAM" id="SSF56601">
    <property type="entry name" value="beta-lactamase/transpeptidase-like"/>
    <property type="match status" value="1"/>
</dbReference>
<evidence type="ECO:0000313" key="2">
    <source>
        <dbReference type="EMBL" id="RIV44540.1"/>
    </source>
</evidence>
<dbReference type="PANTHER" id="PTHR43283:SF7">
    <property type="entry name" value="BETA-LACTAMASE-RELATED DOMAIN-CONTAINING PROTEIN"/>
    <property type="match status" value="1"/>
</dbReference>
<dbReference type="EMBL" id="QXFI01000025">
    <property type="protein sequence ID" value="RIV44540.1"/>
    <property type="molecule type" value="Genomic_DNA"/>
</dbReference>
<keyword evidence="5" id="KW-1185">Reference proteome</keyword>
<dbReference type="RefSeq" id="WP_119647316.1">
    <property type="nucleotide sequence ID" value="NZ_QXFI01000025.1"/>
</dbReference>
<evidence type="ECO:0000313" key="5">
    <source>
        <dbReference type="Proteomes" id="UP000321621"/>
    </source>
</evidence>
<dbReference type="InterPro" id="IPR001466">
    <property type="entry name" value="Beta-lactam-related"/>
</dbReference>
<evidence type="ECO:0000313" key="3">
    <source>
        <dbReference type="EMBL" id="TXJ94604.1"/>
    </source>
</evidence>
<feature type="domain" description="Beta-lactamase-related" evidence="1">
    <location>
        <begin position="252"/>
        <end position="527"/>
    </location>
</feature>
<dbReference type="AlphaFoldDB" id="A0A3A1NL95"/>
<reference evidence="2 4" key="1">
    <citation type="submission" date="2018-08" db="EMBL/GenBank/DDBJ databases">
        <title>Proposal of Muricauda 72 sp.nov. and Muricauda NH166 sp.nov., isolated from seawater.</title>
        <authorList>
            <person name="Cheng H."/>
            <person name="Wu Y.-H."/>
            <person name="Guo L.-L."/>
            <person name="Xu X.-W."/>
        </authorList>
    </citation>
    <scope>NUCLEOTIDE SEQUENCE [LARGE SCALE GENOMIC DNA]</scope>
    <source>
        <strain evidence="2 4">72</strain>
    </source>
</reference>
<organism evidence="2 4">
    <name type="scientific">Flagellimonas pelagia</name>
    <dbReference type="NCBI Taxonomy" id="2306998"/>
    <lineage>
        <taxon>Bacteria</taxon>
        <taxon>Pseudomonadati</taxon>
        <taxon>Bacteroidota</taxon>
        <taxon>Flavobacteriia</taxon>
        <taxon>Flavobacteriales</taxon>
        <taxon>Flavobacteriaceae</taxon>
        <taxon>Flagellimonas</taxon>
    </lineage>
</organism>
<keyword evidence="3" id="KW-0378">Hydrolase</keyword>
<name>A0A3A1NL95_9FLAO</name>
<evidence type="ECO:0000313" key="4">
    <source>
        <dbReference type="Proteomes" id="UP000266691"/>
    </source>
</evidence>
<comment type="caution">
    <text evidence="2">The sequence shown here is derived from an EMBL/GenBank/DDBJ whole genome shotgun (WGS) entry which is preliminary data.</text>
</comment>
<accession>A0A3A1NL95</accession>
<reference evidence="3 5" key="2">
    <citation type="submission" date="2019-07" db="EMBL/GenBank/DDBJ databases">
        <title>Draft genome of two Muricauda strains isolated from deep sea.</title>
        <authorList>
            <person name="Sun C."/>
        </authorList>
    </citation>
    <scope>NUCLEOTIDE SEQUENCE [LARGE SCALE GENOMIC DNA]</scope>
    <source>
        <strain evidence="3 5">72</strain>
    </source>
</reference>
<dbReference type="Pfam" id="PF00144">
    <property type="entry name" value="Beta-lactamase"/>
    <property type="match status" value="1"/>
</dbReference>
<gene>
    <name evidence="2" type="ORF">D2V05_09275</name>
    <name evidence="3" type="ORF">FQ017_09190</name>
</gene>
<evidence type="ECO:0000259" key="1">
    <source>
        <dbReference type="Pfam" id="PF00144"/>
    </source>
</evidence>